<evidence type="ECO:0000313" key="1">
    <source>
        <dbReference type="EMBL" id="EJP73169.1"/>
    </source>
</evidence>
<name>J4KSR6_9GAMM</name>
<evidence type="ECO:0000313" key="2">
    <source>
        <dbReference type="Proteomes" id="UP000010116"/>
    </source>
</evidence>
<gene>
    <name evidence="1" type="ORF">NT02SARS_1607</name>
</gene>
<sequence length="38" mass="4513">MSKYNCAGRHKEPYCFRMFANIIICVKKNNSNPIFFNI</sequence>
<organism evidence="1 2">
    <name type="scientific">SAR86 cluster bacterium SAR86B</name>
    <dbReference type="NCBI Taxonomy" id="1123867"/>
    <lineage>
        <taxon>Bacteria</taxon>
        <taxon>Pseudomonadati</taxon>
        <taxon>Pseudomonadota</taxon>
        <taxon>Gammaproteobacteria</taxon>
        <taxon>SAR86 cluster</taxon>
    </lineage>
</organism>
<dbReference type="AlphaFoldDB" id="J4KSR6"/>
<dbReference type="Proteomes" id="UP000010116">
    <property type="component" value="Unassembled WGS sequence"/>
</dbReference>
<accession>J4KSR6</accession>
<reference evidence="1 2" key="1">
    <citation type="journal article" date="2012" name="ISME J.">
        <title>Genomic insights to SAR86, an abundant and uncultivated marine bacterial lineage.</title>
        <authorList>
            <person name="Dupont C.L."/>
            <person name="Rusch D.B."/>
            <person name="Yooseph S."/>
            <person name="Lombardo M.J."/>
            <person name="Richter R.A."/>
            <person name="Valas R."/>
            <person name="Novotny M."/>
            <person name="Yee-Greenbaum J."/>
            <person name="Selengut J.D."/>
            <person name="Haft D.H."/>
            <person name="Halpern A.L."/>
            <person name="Lasken R.S."/>
            <person name="Nealson K."/>
            <person name="Friedman R."/>
            <person name="Venter J.C."/>
        </authorList>
    </citation>
    <scope>NUCLEOTIDE SEQUENCE [LARGE SCALE GENOMIC DNA]</scope>
</reference>
<proteinExistence type="predicted"/>
<protein>
    <submittedName>
        <fullName evidence="1">Uncharacterized protein</fullName>
    </submittedName>
</protein>
<dbReference type="EMBL" id="JH611180">
    <property type="protein sequence ID" value="EJP73169.1"/>
    <property type="molecule type" value="Genomic_DNA"/>
</dbReference>
<dbReference type="HOGENOM" id="CLU_3332874_0_0_6"/>